<feature type="transmembrane region" description="Helical" evidence="1">
    <location>
        <begin position="81"/>
        <end position="98"/>
    </location>
</feature>
<dbReference type="EMBL" id="WHUW01000023">
    <property type="protein sequence ID" value="KAF8435993.1"/>
    <property type="molecule type" value="Genomic_DNA"/>
</dbReference>
<evidence type="ECO:0000313" key="2">
    <source>
        <dbReference type="EMBL" id="KAF8435993.1"/>
    </source>
</evidence>
<organism evidence="2 3">
    <name type="scientific">Boletus edulis BED1</name>
    <dbReference type="NCBI Taxonomy" id="1328754"/>
    <lineage>
        <taxon>Eukaryota</taxon>
        <taxon>Fungi</taxon>
        <taxon>Dikarya</taxon>
        <taxon>Basidiomycota</taxon>
        <taxon>Agaricomycotina</taxon>
        <taxon>Agaricomycetes</taxon>
        <taxon>Agaricomycetidae</taxon>
        <taxon>Boletales</taxon>
        <taxon>Boletineae</taxon>
        <taxon>Boletaceae</taxon>
        <taxon>Boletoideae</taxon>
        <taxon>Boletus</taxon>
    </lineage>
</organism>
<dbReference type="AlphaFoldDB" id="A0AAD4BNU8"/>
<keyword evidence="1" id="KW-1133">Transmembrane helix</keyword>
<keyword evidence="3" id="KW-1185">Reference proteome</keyword>
<keyword evidence="1" id="KW-0812">Transmembrane</keyword>
<evidence type="ECO:0000256" key="1">
    <source>
        <dbReference type="SAM" id="Phobius"/>
    </source>
</evidence>
<feature type="transmembrane region" description="Helical" evidence="1">
    <location>
        <begin position="18"/>
        <end position="38"/>
    </location>
</feature>
<name>A0AAD4BNU8_BOLED</name>
<keyword evidence="1" id="KW-0472">Membrane</keyword>
<dbReference type="Proteomes" id="UP001194468">
    <property type="component" value="Unassembled WGS sequence"/>
</dbReference>
<reference evidence="2" key="2">
    <citation type="journal article" date="2020" name="Nat. Commun.">
        <title>Large-scale genome sequencing of mycorrhizal fungi provides insights into the early evolution of symbiotic traits.</title>
        <authorList>
            <person name="Miyauchi S."/>
            <person name="Kiss E."/>
            <person name="Kuo A."/>
            <person name="Drula E."/>
            <person name="Kohler A."/>
            <person name="Sanchez-Garcia M."/>
            <person name="Morin E."/>
            <person name="Andreopoulos B."/>
            <person name="Barry K.W."/>
            <person name="Bonito G."/>
            <person name="Buee M."/>
            <person name="Carver A."/>
            <person name="Chen C."/>
            <person name="Cichocki N."/>
            <person name="Clum A."/>
            <person name="Culley D."/>
            <person name="Crous P.W."/>
            <person name="Fauchery L."/>
            <person name="Girlanda M."/>
            <person name="Hayes R.D."/>
            <person name="Keri Z."/>
            <person name="LaButti K."/>
            <person name="Lipzen A."/>
            <person name="Lombard V."/>
            <person name="Magnuson J."/>
            <person name="Maillard F."/>
            <person name="Murat C."/>
            <person name="Nolan M."/>
            <person name="Ohm R.A."/>
            <person name="Pangilinan J."/>
            <person name="Pereira M.F."/>
            <person name="Perotto S."/>
            <person name="Peter M."/>
            <person name="Pfister S."/>
            <person name="Riley R."/>
            <person name="Sitrit Y."/>
            <person name="Stielow J.B."/>
            <person name="Szollosi G."/>
            <person name="Zifcakova L."/>
            <person name="Stursova M."/>
            <person name="Spatafora J.W."/>
            <person name="Tedersoo L."/>
            <person name="Vaario L.M."/>
            <person name="Yamada A."/>
            <person name="Yan M."/>
            <person name="Wang P."/>
            <person name="Xu J."/>
            <person name="Bruns T."/>
            <person name="Baldrian P."/>
            <person name="Vilgalys R."/>
            <person name="Dunand C."/>
            <person name="Henrissat B."/>
            <person name="Grigoriev I.V."/>
            <person name="Hibbett D."/>
            <person name="Nagy L.G."/>
            <person name="Martin F.M."/>
        </authorList>
    </citation>
    <scope>NUCLEOTIDE SEQUENCE</scope>
    <source>
        <strain evidence="2">BED1</strain>
    </source>
</reference>
<protein>
    <submittedName>
        <fullName evidence="2">Uncharacterized protein</fullName>
    </submittedName>
</protein>
<evidence type="ECO:0000313" key="3">
    <source>
        <dbReference type="Proteomes" id="UP001194468"/>
    </source>
</evidence>
<reference evidence="2" key="1">
    <citation type="submission" date="2019-10" db="EMBL/GenBank/DDBJ databases">
        <authorList>
            <consortium name="DOE Joint Genome Institute"/>
            <person name="Kuo A."/>
            <person name="Miyauchi S."/>
            <person name="Kiss E."/>
            <person name="Drula E."/>
            <person name="Kohler A."/>
            <person name="Sanchez-Garcia M."/>
            <person name="Andreopoulos B."/>
            <person name="Barry K.W."/>
            <person name="Bonito G."/>
            <person name="Buee M."/>
            <person name="Carver A."/>
            <person name="Chen C."/>
            <person name="Cichocki N."/>
            <person name="Clum A."/>
            <person name="Culley D."/>
            <person name="Crous P.W."/>
            <person name="Fauchery L."/>
            <person name="Girlanda M."/>
            <person name="Hayes R."/>
            <person name="Keri Z."/>
            <person name="LaButti K."/>
            <person name="Lipzen A."/>
            <person name="Lombard V."/>
            <person name="Magnuson J."/>
            <person name="Maillard F."/>
            <person name="Morin E."/>
            <person name="Murat C."/>
            <person name="Nolan M."/>
            <person name="Ohm R."/>
            <person name="Pangilinan J."/>
            <person name="Pereira M."/>
            <person name="Perotto S."/>
            <person name="Peter M."/>
            <person name="Riley R."/>
            <person name="Sitrit Y."/>
            <person name="Stielow B."/>
            <person name="Szollosi G."/>
            <person name="Zifcakova L."/>
            <person name="Stursova M."/>
            <person name="Spatafora J.W."/>
            <person name="Tedersoo L."/>
            <person name="Vaario L.-M."/>
            <person name="Yamada A."/>
            <person name="Yan M."/>
            <person name="Wang P."/>
            <person name="Xu J."/>
            <person name="Bruns T."/>
            <person name="Baldrian P."/>
            <person name="Vilgalys R."/>
            <person name="Henrissat B."/>
            <person name="Grigoriev I.V."/>
            <person name="Hibbett D."/>
            <person name="Nagy L.G."/>
            <person name="Martin F.M."/>
        </authorList>
    </citation>
    <scope>NUCLEOTIDE SEQUENCE</scope>
    <source>
        <strain evidence="2">BED1</strain>
    </source>
</reference>
<feature type="transmembrane region" description="Helical" evidence="1">
    <location>
        <begin position="50"/>
        <end position="69"/>
    </location>
</feature>
<accession>A0AAD4BNU8</accession>
<sequence>MEINTQTNSTSQTCVSQLLLSLFCAALTYAIGIILVSLTFRSPKTGTLLFAFWCATMGSTSLVIVFGFCVTSKQSIRMFRAVLHLLVVAQIYSGAIFLPEELWARLRQDILIEASTAIILTVFECAIDIIYVCATTPAASGDEGFNIVTVLKRWIAHMPTSQNDNRISPTPVEAFSLQKLCTEANTGPEDISSSTSSTDRPEL</sequence>
<comment type="caution">
    <text evidence="2">The sequence shown here is derived from an EMBL/GenBank/DDBJ whole genome shotgun (WGS) entry which is preliminary data.</text>
</comment>
<proteinExistence type="predicted"/>
<gene>
    <name evidence="2" type="ORF">L210DRAFT_3549769</name>
</gene>